<dbReference type="OrthoDB" id="9803155at2"/>
<keyword evidence="6 9" id="KW-0418">Kinase</keyword>
<feature type="binding site" evidence="9">
    <location>
        <position position="62"/>
    </location>
    <ligand>
        <name>substrate</name>
    </ligand>
</feature>
<dbReference type="GO" id="GO:0005737">
    <property type="term" value="C:cytoplasm"/>
    <property type="evidence" value="ECO:0007669"/>
    <property type="project" value="UniProtKB-SubCell"/>
</dbReference>
<keyword evidence="9" id="KW-0963">Cytoplasm</keyword>
<dbReference type="EMBL" id="LT634361">
    <property type="protein sequence ID" value="SFZ80382.1"/>
    <property type="molecule type" value="Genomic_DNA"/>
</dbReference>
<feature type="site" description="Transition state stabilizer" evidence="9">
    <location>
        <position position="223"/>
    </location>
</feature>
<dbReference type="PANTHER" id="PTHR23342:SF0">
    <property type="entry name" value="N-ACETYLGLUTAMATE SYNTHASE, MITOCHONDRIAL"/>
    <property type="match status" value="1"/>
</dbReference>
<dbReference type="Proteomes" id="UP000231564">
    <property type="component" value="Chromosome MARIT"/>
</dbReference>
<dbReference type="GO" id="GO:0003991">
    <property type="term" value="F:acetylglutamate kinase activity"/>
    <property type="evidence" value="ECO:0007669"/>
    <property type="project" value="UniProtKB-UniRule"/>
</dbReference>
<organism evidence="11 12">
    <name type="scientific">Tenacibaculum maritimum NCIMB 2154</name>
    <dbReference type="NCBI Taxonomy" id="1349785"/>
    <lineage>
        <taxon>Bacteria</taxon>
        <taxon>Pseudomonadati</taxon>
        <taxon>Bacteroidota</taxon>
        <taxon>Flavobacteriia</taxon>
        <taxon>Flavobacteriales</taxon>
        <taxon>Flavobacteriaceae</taxon>
        <taxon>Tenacibaculum</taxon>
    </lineage>
</organism>
<feature type="binding site" evidence="9">
    <location>
        <position position="157"/>
    </location>
    <ligand>
        <name>substrate</name>
    </ligand>
</feature>
<dbReference type="HAMAP" id="MF_00082">
    <property type="entry name" value="ArgB"/>
    <property type="match status" value="1"/>
</dbReference>
<gene>
    <name evidence="9 11" type="primary">argB</name>
    <name evidence="11" type="ORF">MARIT_0481</name>
</gene>
<protein>
    <recommendedName>
        <fullName evidence="9">Acetylglutamate kinase</fullName>
        <ecNumber evidence="9">2.7.2.8</ecNumber>
    </recommendedName>
    <alternativeName>
        <fullName evidence="9">N-acetyl-L-glutamate 5-phosphotransferase</fullName>
    </alternativeName>
    <alternativeName>
        <fullName evidence="9">NAG kinase</fullName>
        <shortName evidence="9">NAGK</shortName>
    </alternativeName>
</protein>
<evidence type="ECO:0000259" key="10">
    <source>
        <dbReference type="Pfam" id="PF00696"/>
    </source>
</evidence>
<dbReference type="KEGG" id="tmar:MARIT_0481"/>
<keyword evidence="2 9" id="KW-0055">Arginine biosynthesis</keyword>
<keyword evidence="4 9" id="KW-0808">Transferase</keyword>
<dbReference type="RefSeq" id="WP_100210657.1">
    <property type="nucleotide sequence ID" value="NZ_CP138495.1"/>
</dbReference>
<dbReference type="AlphaFoldDB" id="A0A2H1E7C5"/>
<evidence type="ECO:0000256" key="8">
    <source>
        <dbReference type="ARBA" id="ARBA00048141"/>
    </source>
</evidence>
<dbReference type="GO" id="GO:0005524">
    <property type="term" value="F:ATP binding"/>
    <property type="evidence" value="ECO:0007669"/>
    <property type="project" value="UniProtKB-UniRule"/>
</dbReference>
<evidence type="ECO:0000256" key="6">
    <source>
        <dbReference type="ARBA" id="ARBA00022777"/>
    </source>
</evidence>
<comment type="function">
    <text evidence="9">Catalyzes the ATP-dependent phosphorylation of N-acetyl-L-glutamate.</text>
</comment>
<dbReference type="GO" id="GO:0042450">
    <property type="term" value="P:L-arginine biosynthetic process via ornithine"/>
    <property type="evidence" value="ECO:0007669"/>
    <property type="project" value="UniProtKB-UniRule"/>
</dbReference>
<evidence type="ECO:0000256" key="7">
    <source>
        <dbReference type="ARBA" id="ARBA00022840"/>
    </source>
</evidence>
<dbReference type="NCBIfam" id="TIGR00761">
    <property type="entry name" value="argB"/>
    <property type="match status" value="1"/>
</dbReference>
<keyword evidence="12" id="KW-1185">Reference proteome</keyword>
<sequence length="258" mass="27977">MEAIKIIKVGGDIIDDAVKLEEFLTLFSNIKSPKVLVHGGGKSATELATKMNVPVQMIGGRRITDSANLEIITMLYAGKINKNIVARLQALNCNAIGMSGADGNTIVAHKRSVEDINFGFVGDINFVNTASLKLFLKNGMVPVFCAITHNELGQLLNTNADTIASELAIALAKEFRISLYYCFEKEGVLENIKDGSTVIKKLNTNTYLQLIEKGVIVGGMLPKLENSFRAVNNQVVKVCIGNPAMLIGSNVNYTTIER</sequence>
<keyword evidence="7 9" id="KW-0067">ATP-binding</keyword>
<evidence type="ECO:0000256" key="2">
    <source>
        <dbReference type="ARBA" id="ARBA00022571"/>
    </source>
</evidence>
<keyword evidence="5 9" id="KW-0547">Nucleotide-binding</keyword>
<dbReference type="CDD" id="cd04238">
    <property type="entry name" value="AAK_NAGK-like"/>
    <property type="match status" value="1"/>
</dbReference>
<comment type="catalytic activity">
    <reaction evidence="8 9">
        <text>N-acetyl-L-glutamate + ATP = N-acetyl-L-glutamyl 5-phosphate + ADP</text>
        <dbReference type="Rhea" id="RHEA:14629"/>
        <dbReference type="ChEBI" id="CHEBI:30616"/>
        <dbReference type="ChEBI" id="CHEBI:44337"/>
        <dbReference type="ChEBI" id="CHEBI:57936"/>
        <dbReference type="ChEBI" id="CHEBI:456216"/>
        <dbReference type="EC" id="2.7.2.8"/>
    </reaction>
</comment>
<dbReference type="InterPro" id="IPR004662">
    <property type="entry name" value="AcgluKinase_fam"/>
</dbReference>
<dbReference type="InterPro" id="IPR036393">
    <property type="entry name" value="AceGlu_kinase-like_sf"/>
</dbReference>
<evidence type="ECO:0000256" key="5">
    <source>
        <dbReference type="ARBA" id="ARBA00022741"/>
    </source>
</evidence>
<dbReference type="InterPro" id="IPR037528">
    <property type="entry name" value="ArgB"/>
</dbReference>
<dbReference type="PIRSF" id="PIRSF000728">
    <property type="entry name" value="NAGK"/>
    <property type="match status" value="1"/>
</dbReference>
<comment type="similarity">
    <text evidence="9">Belongs to the acetylglutamate kinase family. ArgB subfamily.</text>
</comment>
<dbReference type="STRING" id="1349785.GCA_000509405_00542"/>
<comment type="subcellular location">
    <subcellularLocation>
        <location evidence="9">Cytoplasm</location>
    </subcellularLocation>
</comment>
<dbReference type="InterPro" id="IPR001048">
    <property type="entry name" value="Asp/Glu/Uridylate_kinase"/>
</dbReference>
<evidence type="ECO:0000256" key="1">
    <source>
        <dbReference type="ARBA" id="ARBA00004828"/>
    </source>
</evidence>
<dbReference type="UniPathway" id="UPA00068">
    <property type="reaction ID" value="UER00107"/>
</dbReference>
<evidence type="ECO:0000256" key="9">
    <source>
        <dbReference type="HAMAP-Rule" id="MF_00082"/>
    </source>
</evidence>
<dbReference type="EC" id="2.7.2.8" evidence="9"/>
<proteinExistence type="inferred from homology"/>
<dbReference type="GeneID" id="47722079"/>
<comment type="pathway">
    <text evidence="1 9">Amino-acid biosynthesis; L-arginine biosynthesis; N(2)-acetyl-L-ornithine from L-glutamate: step 2/4.</text>
</comment>
<evidence type="ECO:0000313" key="12">
    <source>
        <dbReference type="Proteomes" id="UP000231564"/>
    </source>
</evidence>
<evidence type="ECO:0000256" key="3">
    <source>
        <dbReference type="ARBA" id="ARBA00022605"/>
    </source>
</evidence>
<accession>A0A2H1E7C5</accession>
<name>A0A2H1E7C5_9FLAO</name>
<keyword evidence="3 9" id="KW-0028">Amino-acid biosynthesis</keyword>
<dbReference type="SUPFAM" id="SSF53633">
    <property type="entry name" value="Carbamate kinase-like"/>
    <property type="match status" value="1"/>
</dbReference>
<feature type="binding site" evidence="9">
    <location>
        <begin position="40"/>
        <end position="41"/>
    </location>
    <ligand>
        <name>substrate</name>
    </ligand>
</feature>
<evidence type="ECO:0000313" key="11">
    <source>
        <dbReference type="EMBL" id="SFZ80382.1"/>
    </source>
</evidence>
<dbReference type="Gene3D" id="3.40.1160.10">
    <property type="entry name" value="Acetylglutamate kinase-like"/>
    <property type="match status" value="1"/>
</dbReference>
<dbReference type="PANTHER" id="PTHR23342">
    <property type="entry name" value="N-ACETYLGLUTAMATE SYNTHASE"/>
    <property type="match status" value="1"/>
</dbReference>
<reference evidence="11 12" key="1">
    <citation type="submission" date="2016-11" db="EMBL/GenBank/DDBJ databases">
        <authorList>
            <person name="Jaros S."/>
            <person name="Januszkiewicz K."/>
            <person name="Wedrychowicz H."/>
        </authorList>
    </citation>
    <scope>NUCLEOTIDE SEQUENCE [LARGE SCALE GENOMIC DNA]</scope>
    <source>
        <strain evidence="11">NCIMB 2154T</strain>
    </source>
</reference>
<feature type="site" description="Transition state stabilizer" evidence="9">
    <location>
        <position position="8"/>
    </location>
</feature>
<dbReference type="Pfam" id="PF00696">
    <property type="entry name" value="AA_kinase"/>
    <property type="match status" value="1"/>
</dbReference>
<feature type="domain" description="Aspartate/glutamate/uridylate kinase" evidence="10">
    <location>
        <begin position="5"/>
        <end position="242"/>
    </location>
</feature>
<evidence type="ECO:0000256" key="4">
    <source>
        <dbReference type="ARBA" id="ARBA00022679"/>
    </source>
</evidence>